<dbReference type="SUPFAM" id="SSF52172">
    <property type="entry name" value="CheY-like"/>
    <property type="match status" value="1"/>
</dbReference>
<dbReference type="PANTHER" id="PTHR43228">
    <property type="entry name" value="TWO-COMPONENT RESPONSE REGULATOR"/>
    <property type="match status" value="1"/>
</dbReference>
<feature type="domain" description="Response regulatory" evidence="2">
    <location>
        <begin position="6"/>
        <end position="125"/>
    </location>
</feature>
<dbReference type="InterPro" id="IPR052048">
    <property type="entry name" value="ST_Response_Regulator"/>
</dbReference>
<organism evidence="3 4">
    <name type="scientific">Paramagnetospirillum marisnigri</name>
    <dbReference type="NCBI Taxonomy" id="1285242"/>
    <lineage>
        <taxon>Bacteria</taxon>
        <taxon>Pseudomonadati</taxon>
        <taxon>Pseudomonadota</taxon>
        <taxon>Alphaproteobacteria</taxon>
        <taxon>Rhodospirillales</taxon>
        <taxon>Magnetospirillaceae</taxon>
        <taxon>Paramagnetospirillum</taxon>
    </lineage>
</organism>
<dbReference type="PROSITE" id="PS50110">
    <property type="entry name" value="RESPONSE_REGULATORY"/>
    <property type="match status" value="1"/>
</dbReference>
<dbReference type="InterPro" id="IPR001789">
    <property type="entry name" value="Sig_transdc_resp-reg_receiver"/>
</dbReference>
<evidence type="ECO:0000313" key="3">
    <source>
        <dbReference type="EMBL" id="OAN52967.1"/>
    </source>
</evidence>
<dbReference type="CDD" id="cd17546">
    <property type="entry name" value="REC_hyHK_CKI1_RcsC-like"/>
    <property type="match status" value="1"/>
</dbReference>
<feature type="modified residue" description="4-aspartylphosphate" evidence="1">
    <location>
        <position position="56"/>
    </location>
</feature>
<dbReference type="Pfam" id="PF00072">
    <property type="entry name" value="Response_reg"/>
    <property type="match status" value="1"/>
</dbReference>
<evidence type="ECO:0000313" key="4">
    <source>
        <dbReference type="Proteomes" id="UP000078428"/>
    </source>
</evidence>
<dbReference type="RefSeq" id="WP_082914701.1">
    <property type="nucleotide sequence ID" value="NZ_LWQT01000041.1"/>
</dbReference>
<name>A0A178MVA7_9PROT</name>
<protein>
    <recommendedName>
        <fullName evidence="2">Response regulatory domain-containing protein</fullName>
    </recommendedName>
</protein>
<dbReference type="Proteomes" id="UP000078428">
    <property type="component" value="Unassembled WGS sequence"/>
</dbReference>
<dbReference type="AlphaFoldDB" id="A0A178MVA7"/>
<keyword evidence="4" id="KW-1185">Reference proteome</keyword>
<gene>
    <name evidence="3" type="ORF">A6A04_14675</name>
</gene>
<dbReference type="SMART" id="SM00448">
    <property type="entry name" value="REC"/>
    <property type="match status" value="1"/>
</dbReference>
<evidence type="ECO:0000259" key="2">
    <source>
        <dbReference type="PROSITE" id="PS50110"/>
    </source>
</evidence>
<reference evidence="3 4" key="1">
    <citation type="submission" date="2016-04" db="EMBL/GenBank/DDBJ databases">
        <title>Draft genome sequence of freshwater magnetotactic bacteria Magnetospirillum marisnigri SP-1 and Magnetospirillum moscoviense BB-1.</title>
        <authorList>
            <person name="Koziaeva V."/>
            <person name="Dziuba M.V."/>
            <person name="Ivanov T.M."/>
            <person name="Kuznetsov B."/>
            <person name="Grouzdev D.S."/>
        </authorList>
    </citation>
    <scope>NUCLEOTIDE SEQUENCE [LARGE SCALE GENOMIC DNA]</scope>
    <source>
        <strain evidence="3 4">SP-1</strain>
    </source>
</reference>
<dbReference type="Gene3D" id="3.40.50.2300">
    <property type="match status" value="1"/>
</dbReference>
<dbReference type="PANTHER" id="PTHR43228:SF1">
    <property type="entry name" value="TWO-COMPONENT RESPONSE REGULATOR ARR22"/>
    <property type="match status" value="1"/>
</dbReference>
<dbReference type="InterPro" id="IPR011006">
    <property type="entry name" value="CheY-like_superfamily"/>
</dbReference>
<dbReference type="EMBL" id="LWQT01000041">
    <property type="protein sequence ID" value="OAN52967.1"/>
    <property type="molecule type" value="Genomic_DNA"/>
</dbReference>
<dbReference type="STRING" id="1285242.A6A04_14675"/>
<dbReference type="GO" id="GO:0000160">
    <property type="term" value="P:phosphorelay signal transduction system"/>
    <property type="evidence" value="ECO:0007669"/>
    <property type="project" value="InterPro"/>
</dbReference>
<accession>A0A178MVA7</accession>
<evidence type="ECO:0000256" key="1">
    <source>
        <dbReference type="PROSITE-ProRule" id="PRU00169"/>
    </source>
</evidence>
<dbReference type="OrthoDB" id="9786548at2"/>
<proteinExistence type="predicted"/>
<sequence>MNTVKTAVIVDDNPPTRTLIFEVLNGIGIKDIVQAINGEDAIAKIRETSPHLVIMDWKMDVMDGLECTQRIRSGIDGIDQKIPIVLLTGMVGADAEKKAYEAGVDLFLEKPFSIKKLHSGIIKILGPA</sequence>
<keyword evidence="1" id="KW-0597">Phosphoprotein</keyword>
<comment type="caution">
    <text evidence="3">The sequence shown here is derived from an EMBL/GenBank/DDBJ whole genome shotgun (WGS) entry which is preliminary data.</text>
</comment>